<evidence type="ECO:0000313" key="4">
    <source>
        <dbReference type="Proteomes" id="UP001589610"/>
    </source>
</evidence>
<dbReference type="InterPro" id="IPR000073">
    <property type="entry name" value="AB_hydrolase_1"/>
</dbReference>
<evidence type="ECO:0000313" key="3">
    <source>
        <dbReference type="EMBL" id="MFB9679144.1"/>
    </source>
</evidence>
<keyword evidence="3" id="KW-0378">Hydrolase</keyword>
<dbReference type="EMBL" id="JBHMBS010000014">
    <property type="protein sequence ID" value="MFB9679144.1"/>
    <property type="molecule type" value="Genomic_DNA"/>
</dbReference>
<gene>
    <name evidence="3" type="ORF">ACFFRH_27015</name>
</gene>
<comment type="caution">
    <text evidence="3">The sequence shown here is derived from an EMBL/GenBank/DDBJ whole genome shotgun (WGS) entry which is preliminary data.</text>
</comment>
<name>A0ABV5TJ62_9ACTN</name>
<dbReference type="Gene3D" id="3.40.50.1820">
    <property type="entry name" value="alpha/beta hydrolase"/>
    <property type="match status" value="1"/>
</dbReference>
<evidence type="ECO:0000259" key="2">
    <source>
        <dbReference type="Pfam" id="PF00561"/>
    </source>
</evidence>
<protein>
    <submittedName>
        <fullName evidence="3">Alpha/beta fold hydrolase</fullName>
    </submittedName>
</protein>
<feature type="compositionally biased region" description="Basic and acidic residues" evidence="1">
    <location>
        <begin position="67"/>
        <end position="78"/>
    </location>
</feature>
<accession>A0ABV5TJ62</accession>
<dbReference type="Proteomes" id="UP001589610">
    <property type="component" value="Unassembled WGS sequence"/>
</dbReference>
<proteinExistence type="predicted"/>
<dbReference type="PANTHER" id="PTHR43433:SF5">
    <property type="entry name" value="AB HYDROLASE-1 DOMAIN-CONTAINING PROTEIN"/>
    <property type="match status" value="1"/>
</dbReference>
<dbReference type="InterPro" id="IPR029058">
    <property type="entry name" value="AB_hydrolase_fold"/>
</dbReference>
<dbReference type="PANTHER" id="PTHR43433">
    <property type="entry name" value="HYDROLASE, ALPHA/BETA FOLD FAMILY PROTEIN"/>
    <property type="match status" value="1"/>
</dbReference>
<reference evidence="3 4" key="1">
    <citation type="submission" date="2024-09" db="EMBL/GenBank/DDBJ databases">
        <authorList>
            <person name="Sun Q."/>
            <person name="Mori K."/>
        </authorList>
    </citation>
    <scope>NUCLEOTIDE SEQUENCE [LARGE SCALE GENOMIC DNA]</scope>
    <source>
        <strain evidence="3 4">JCM 3028</strain>
    </source>
</reference>
<feature type="domain" description="AB hydrolase-1" evidence="2">
    <location>
        <begin position="28"/>
        <end position="141"/>
    </location>
</feature>
<sequence length="285" mass="30293">MNPATIVTADHLKVPDATLYYEVRGQGPLVVLVGAPMHAAHFAPLADLLADDHTVLTTDPRGVNRSSLDEPGRDSTPRMRADDLSRLLTHLGAGPAAVFGSSGGAVTALALAVAHPEQVRTVIAHEPPLNRLLDDPEERDAAVEDIIATYVSGDVAGAWAKFMINANLPMPDFEEPAGGPAEAPAEPDPQQVADERFWFLHEMRATTRWEPDIDALRAGPGSVVVGIGEESAGQLCDHASTALAAALGTKPTYFPGGHIAFADDPDGFASRLREVLRENEVPREN</sequence>
<evidence type="ECO:0000256" key="1">
    <source>
        <dbReference type="SAM" id="MobiDB-lite"/>
    </source>
</evidence>
<dbReference type="GO" id="GO:0016787">
    <property type="term" value="F:hydrolase activity"/>
    <property type="evidence" value="ECO:0007669"/>
    <property type="project" value="UniProtKB-KW"/>
</dbReference>
<keyword evidence="4" id="KW-1185">Reference proteome</keyword>
<feature type="region of interest" description="Disordered" evidence="1">
    <location>
        <begin position="57"/>
        <end position="78"/>
    </location>
</feature>
<dbReference type="Pfam" id="PF00561">
    <property type="entry name" value="Abhydrolase_1"/>
    <property type="match status" value="1"/>
</dbReference>
<dbReference type="RefSeq" id="WP_344744073.1">
    <property type="nucleotide sequence ID" value="NZ_BAAAWW010000038.1"/>
</dbReference>
<organism evidence="3 4">
    <name type="scientific">Streptosporangium vulgare</name>
    <dbReference type="NCBI Taxonomy" id="46190"/>
    <lineage>
        <taxon>Bacteria</taxon>
        <taxon>Bacillati</taxon>
        <taxon>Actinomycetota</taxon>
        <taxon>Actinomycetes</taxon>
        <taxon>Streptosporangiales</taxon>
        <taxon>Streptosporangiaceae</taxon>
        <taxon>Streptosporangium</taxon>
    </lineage>
</organism>
<dbReference type="InterPro" id="IPR050471">
    <property type="entry name" value="AB_hydrolase"/>
</dbReference>
<dbReference type="SUPFAM" id="SSF53474">
    <property type="entry name" value="alpha/beta-Hydrolases"/>
    <property type="match status" value="1"/>
</dbReference>